<proteinExistence type="predicted"/>
<evidence type="ECO:0000313" key="1">
    <source>
        <dbReference type="EMBL" id="NDY92817.1"/>
    </source>
</evidence>
<gene>
    <name evidence="1" type="ORF">G3A44_16620</name>
</gene>
<organism evidence="1 2">
    <name type="scientific">Ideonella livida</name>
    <dbReference type="NCBI Taxonomy" id="2707176"/>
    <lineage>
        <taxon>Bacteria</taxon>
        <taxon>Pseudomonadati</taxon>
        <taxon>Pseudomonadota</taxon>
        <taxon>Betaproteobacteria</taxon>
        <taxon>Burkholderiales</taxon>
        <taxon>Sphaerotilaceae</taxon>
        <taxon>Ideonella</taxon>
    </lineage>
</organism>
<accession>A0A7C9PIG1</accession>
<evidence type="ECO:0000313" key="2">
    <source>
        <dbReference type="Proteomes" id="UP000484255"/>
    </source>
</evidence>
<comment type="caution">
    <text evidence="1">The sequence shown here is derived from an EMBL/GenBank/DDBJ whole genome shotgun (WGS) entry which is preliminary data.</text>
</comment>
<dbReference type="RefSeq" id="WP_163458869.1">
    <property type="nucleotide sequence ID" value="NZ_JAAGOH010000022.1"/>
</dbReference>
<protein>
    <submittedName>
        <fullName evidence="1">Uncharacterized protein</fullName>
    </submittedName>
</protein>
<sequence>MSRRPGAASAPVLVLNRRGLLVLAATAGLPAAWRPARAGATAPAPPWLALDQVYIPALFHTGSGGRSPEAAQRAGRALARLQAQWPALRPTLLAWRPADGGWVAALRRVEGHLQQAVQDAARGDWPHSHEALEGVRDTLAQARLARGEAYLLDDYTAFHGAMEAITAQAANPAPLDRAVLRTAFTTARALWQALLQQPPEPTLWGLSPARLTQWRQGVQEESDAFTALSQALDRPAAEVPEPALRQAAAALKAPFVKAYIAFGLGLDEVPAR</sequence>
<dbReference type="InterPro" id="IPR006311">
    <property type="entry name" value="TAT_signal"/>
</dbReference>
<dbReference type="Proteomes" id="UP000484255">
    <property type="component" value="Unassembled WGS sequence"/>
</dbReference>
<dbReference type="EMBL" id="JAAGOH010000022">
    <property type="protein sequence ID" value="NDY92817.1"/>
    <property type="molecule type" value="Genomic_DNA"/>
</dbReference>
<dbReference type="PROSITE" id="PS51318">
    <property type="entry name" value="TAT"/>
    <property type="match status" value="1"/>
</dbReference>
<name>A0A7C9PIG1_9BURK</name>
<reference evidence="1 2" key="1">
    <citation type="submission" date="2020-02" db="EMBL/GenBank/DDBJ databases">
        <title>Ideonella bacterium strain TBM-1.</title>
        <authorList>
            <person name="Chen W.-M."/>
        </authorList>
    </citation>
    <scope>NUCLEOTIDE SEQUENCE [LARGE SCALE GENOMIC DNA]</scope>
    <source>
        <strain evidence="1 2">TBM-1</strain>
    </source>
</reference>
<keyword evidence="2" id="KW-1185">Reference proteome</keyword>
<dbReference type="AlphaFoldDB" id="A0A7C9PIG1"/>